<feature type="domain" description="Solute-binding protein family 5" evidence="4">
    <location>
        <begin position="15"/>
        <end position="268"/>
    </location>
</feature>
<reference evidence="5" key="1">
    <citation type="journal article" date="2014" name="Front. Microbiol.">
        <title>High frequency of phylogenetically diverse reductive dehalogenase-homologous genes in deep subseafloor sedimentary metagenomes.</title>
        <authorList>
            <person name="Kawai M."/>
            <person name="Futagami T."/>
            <person name="Toyoda A."/>
            <person name="Takaki Y."/>
            <person name="Nishi S."/>
            <person name="Hori S."/>
            <person name="Arai W."/>
            <person name="Tsubouchi T."/>
            <person name="Morono Y."/>
            <person name="Uchiyama I."/>
            <person name="Ito T."/>
            <person name="Fujiyama A."/>
            <person name="Inagaki F."/>
            <person name="Takami H."/>
        </authorList>
    </citation>
    <scope>NUCLEOTIDE SEQUENCE</scope>
    <source>
        <strain evidence="5">Expedition CK06-06</strain>
    </source>
</reference>
<dbReference type="Pfam" id="PF00496">
    <property type="entry name" value="SBP_bac_5"/>
    <property type="match status" value="1"/>
</dbReference>
<comment type="similarity">
    <text evidence="1">Belongs to the bacterial solute-binding protein 5 family.</text>
</comment>
<evidence type="ECO:0000256" key="1">
    <source>
        <dbReference type="ARBA" id="ARBA00005695"/>
    </source>
</evidence>
<comment type="caution">
    <text evidence="5">The sequence shown here is derived from an EMBL/GenBank/DDBJ whole genome shotgun (WGS) entry which is preliminary data.</text>
</comment>
<keyword evidence="2" id="KW-0813">Transport</keyword>
<feature type="non-terminal residue" evidence="5">
    <location>
        <position position="301"/>
    </location>
</feature>
<dbReference type="PANTHER" id="PTHR30290:SF9">
    <property type="entry name" value="OLIGOPEPTIDE-BINDING PROTEIN APPA"/>
    <property type="match status" value="1"/>
</dbReference>
<dbReference type="CDD" id="cd00995">
    <property type="entry name" value="PBP2_NikA_DppA_OppA_like"/>
    <property type="match status" value="1"/>
</dbReference>
<dbReference type="GO" id="GO:0015833">
    <property type="term" value="P:peptide transport"/>
    <property type="evidence" value="ECO:0007669"/>
    <property type="project" value="TreeGrafter"/>
</dbReference>
<protein>
    <recommendedName>
        <fullName evidence="4">Solute-binding protein family 5 domain-containing protein</fullName>
    </recommendedName>
</protein>
<evidence type="ECO:0000256" key="3">
    <source>
        <dbReference type="ARBA" id="ARBA00022729"/>
    </source>
</evidence>
<keyword evidence="3" id="KW-0732">Signal</keyword>
<sequence>ELCKESGALPGGKYITSMDIIDDYTIRFNLTEWNSQVVYNIGRPFMFSPTAFQKNGKDWAIIHAVATGPFKVVEFQRDVAVKLEKNENYWRPGRPYLDGVEFRVVKEPATCSAMMQAGQADFWMQTSAQEGADLRDMGYPVLTGPNVINNIYGDSANPESPFAIKKVREAIEYAIDRQASSDALGFGFTQPINQLAPPGTQGYNPDYAGRPYNPDKAMQLVAEAGFPDGIKTTMMLMPTALNAGTVIQNYLAEVGIDVELDVADPGRYWGGIFATGWEGLLLGVSALNPEYCVVFLHHFGP</sequence>
<evidence type="ECO:0000256" key="2">
    <source>
        <dbReference type="ARBA" id="ARBA00022448"/>
    </source>
</evidence>
<gene>
    <name evidence="5" type="ORF">S03H2_28183</name>
</gene>
<dbReference type="InterPro" id="IPR039424">
    <property type="entry name" value="SBP_5"/>
</dbReference>
<dbReference type="AlphaFoldDB" id="X1HCN2"/>
<dbReference type="Gene3D" id="3.40.190.10">
    <property type="entry name" value="Periplasmic binding protein-like II"/>
    <property type="match status" value="1"/>
</dbReference>
<proteinExistence type="inferred from homology"/>
<dbReference type="InterPro" id="IPR000914">
    <property type="entry name" value="SBP_5_dom"/>
</dbReference>
<name>X1HCN2_9ZZZZ</name>
<feature type="non-terminal residue" evidence="5">
    <location>
        <position position="1"/>
    </location>
</feature>
<dbReference type="EMBL" id="BARU01016978">
    <property type="protein sequence ID" value="GAH54835.1"/>
    <property type="molecule type" value="Genomic_DNA"/>
</dbReference>
<dbReference type="Gene3D" id="3.10.105.10">
    <property type="entry name" value="Dipeptide-binding Protein, Domain 3"/>
    <property type="match status" value="1"/>
</dbReference>
<evidence type="ECO:0000259" key="4">
    <source>
        <dbReference type="Pfam" id="PF00496"/>
    </source>
</evidence>
<accession>X1HCN2</accession>
<dbReference type="GO" id="GO:1904680">
    <property type="term" value="F:peptide transmembrane transporter activity"/>
    <property type="evidence" value="ECO:0007669"/>
    <property type="project" value="TreeGrafter"/>
</dbReference>
<organism evidence="5">
    <name type="scientific">marine sediment metagenome</name>
    <dbReference type="NCBI Taxonomy" id="412755"/>
    <lineage>
        <taxon>unclassified sequences</taxon>
        <taxon>metagenomes</taxon>
        <taxon>ecological metagenomes</taxon>
    </lineage>
</organism>
<dbReference type="PANTHER" id="PTHR30290">
    <property type="entry name" value="PERIPLASMIC BINDING COMPONENT OF ABC TRANSPORTER"/>
    <property type="match status" value="1"/>
</dbReference>
<dbReference type="SUPFAM" id="SSF53850">
    <property type="entry name" value="Periplasmic binding protein-like II"/>
    <property type="match status" value="1"/>
</dbReference>
<evidence type="ECO:0000313" key="5">
    <source>
        <dbReference type="EMBL" id="GAH54835.1"/>
    </source>
</evidence>